<dbReference type="EMBL" id="FR824048">
    <property type="protein sequence ID" value="CCA14424.1"/>
    <property type="molecule type" value="Genomic_DNA"/>
</dbReference>
<reference evidence="1" key="1">
    <citation type="journal article" date="2011" name="PLoS Biol.">
        <title>Gene gain and loss during evolution of obligate parasitism in the white rust pathogen of Arabidopsis thaliana.</title>
        <authorList>
            <person name="Kemen E."/>
            <person name="Gardiner A."/>
            <person name="Schultz-Larsen T."/>
            <person name="Kemen A.C."/>
            <person name="Balmuth A.L."/>
            <person name="Robert-Seilaniantz A."/>
            <person name="Bailey K."/>
            <person name="Holub E."/>
            <person name="Studholme D.J."/>
            <person name="Maclean D."/>
            <person name="Jones J.D."/>
        </authorList>
    </citation>
    <scope>NUCLEOTIDE SEQUENCE</scope>
</reference>
<accession>F0W053</accession>
<name>F0W053_9STRA</name>
<dbReference type="HOGENOM" id="CLU_2008168_0_0_1"/>
<organism evidence="1">
    <name type="scientific">Albugo laibachii Nc14</name>
    <dbReference type="NCBI Taxonomy" id="890382"/>
    <lineage>
        <taxon>Eukaryota</taxon>
        <taxon>Sar</taxon>
        <taxon>Stramenopiles</taxon>
        <taxon>Oomycota</taxon>
        <taxon>Peronosporomycetes</taxon>
        <taxon>Albuginales</taxon>
        <taxon>Albuginaceae</taxon>
        <taxon>Albugo</taxon>
    </lineage>
</organism>
<proteinExistence type="predicted"/>
<protein>
    <submittedName>
        <fullName evidence="1">AlNc14C3G521 protein</fullName>
    </submittedName>
</protein>
<dbReference type="AlphaFoldDB" id="F0W053"/>
<gene>
    <name evidence="1" type="primary">AlNc14C3G521</name>
    <name evidence="1" type="ORF">ALNC14_005670</name>
</gene>
<reference evidence="1" key="2">
    <citation type="submission" date="2011-02" db="EMBL/GenBank/DDBJ databases">
        <authorList>
            <person name="MacLean D."/>
        </authorList>
    </citation>
    <scope>NUCLEOTIDE SEQUENCE</scope>
</reference>
<sequence length="124" mass="13803">MVKGESLVDQLMKLDEMVMNMGAIGDPITDDEILVILLGSLTDEILPVIRIIEDMASIDLLYTKEILQPKTMKMYSKDDVLSATSAAIGKMRVGNRTNSLITEKIESTMRMHSWLSQAKLKCIG</sequence>
<evidence type="ECO:0000313" key="1">
    <source>
        <dbReference type="EMBL" id="CCA14424.1"/>
    </source>
</evidence>